<sequence>MSISNSHKNAVDRQFGEQANAYLTSAVHAQGKDLQRLAQLLEPHADARLLDLGCGAGHASFTAAAKVAQVVAYDLSAQMLAVVKQAAAEKGLNNIQLQQGVAESLPFEDASFDLVISRYSAHHWHDVGQALREVRRVLKPGGRAIFMDVVSPGHPLLDIYLQTVEVLRDTSHVRNYAPGEWLTLLTEAGLVVREVTSDRLMLGVRQLGGAHAHAGAFRYRDPRAAAKRVAGGGGAFRDSAGRLLYQRYHDVCSDEGLKATGQPMKAAP</sequence>
<proteinExistence type="predicted"/>
<dbReference type="PANTHER" id="PTHR42912:SF93">
    <property type="entry name" value="N6-ADENOSINE-METHYLTRANSFERASE TMT1A"/>
    <property type="match status" value="1"/>
</dbReference>
<dbReference type="InterPro" id="IPR013216">
    <property type="entry name" value="Methyltransf_11"/>
</dbReference>
<dbReference type="EMBL" id="UGYK01000002">
    <property type="protein sequence ID" value="SUI85598.1"/>
    <property type="molecule type" value="Genomic_DNA"/>
</dbReference>
<dbReference type="Pfam" id="PF08241">
    <property type="entry name" value="Methyltransf_11"/>
    <property type="match status" value="1"/>
</dbReference>
<dbReference type="InterPro" id="IPR050508">
    <property type="entry name" value="Methyltransf_Superfamily"/>
</dbReference>
<accession>A0A380AT03</accession>
<reference evidence="2 3" key="1">
    <citation type="submission" date="2018-06" db="EMBL/GenBank/DDBJ databases">
        <authorList>
            <consortium name="Pathogen Informatics"/>
            <person name="Doyle S."/>
        </authorList>
    </citation>
    <scope>NUCLEOTIDE SEQUENCE [LARGE SCALE GENOMIC DNA]</scope>
    <source>
        <strain evidence="2 3">NCTC10211</strain>
    </source>
</reference>
<dbReference type="GO" id="GO:0032259">
    <property type="term" value="P:methylation"/>
    <property type="evidence" value="ECO:0007669"/>
    <property type="project" value="UniProtKB-KW"/>
</dbReference>
<evidence type="ECO:0000259" key="1">
    <source>
        <dbReference type="Pfam" id="PF08241"/>
    </source>
</evidence>
<dbReference type="PANTHER" id="PTHR42912">
    <property type="entry name" value="METHYLTRANSFERASE"/>
    <property type="match status" value="1"/>
</dbReference>
<keyword evidence="2" id="KW-0489">Methyltransferase</keyword>
<dbReference type="EC" id="2.1.1.-" evidence="2"/>
<gene>
    <name evidence="2" type="primary">ycgJ_2</name>
    <name evidence="2" type="ORF">NCTC10211_05592</name>
</gene>
<evidence type="ECO:0000313" key="3">
    <source>
        <dbReference type="Proteomes" id="UP000254765"/>
    </source>
</evidence>
<name>A0A380AT03_SERMA</name>
<protein>
    <submittedName>
        <fullName evidence="2">Uncharacterized methyltransferase ycgJ</fullName>
        <ecNumber evidence="2">2.1.1.-</ecNumber>
    </submittedName>
</protein>
<dbReference type="Proteomes" id="UP000254765">
    <property type="component" value="Unassembled WGS sequence"/>
</dbReference>
<organism evidence="2 3">
    <name type="scientific">Serratia marcescens</name>
    <dbReference type="NCBI Taxonomy" id="615"/>
    <lineage>
        <taxon>Bacteria</taxon>
        <taxon>Pseudomonadati</taxon>
        <taxon>Pseudomonadota</taxon>
        <taxon>Gammaproteobacteria</taxon>
        <taxon>Enterobacterales</taxon>
        <taxon>Yersiniaceae</taxon>
        <taxon>Serratia</taxon>
    </lineage>
</organism>
<keyword evidence="2" id="KW-0808">Transferase</keyword>
<dbReference type="GO" id="GO:0008757">
    <property type="term" value="F:S-adenosylmethionine-dependent methyltransferase activity"/>
    <property type="evidence" value="ECO:0007669"/>
    <property type="project" value="InterPro"/>
</dbReference>
<feature type="domain" description="Methyltransferase type 11" evidence="1">
    <location>
        <begin position="50"/>
        <end position="146"/>
    </location>
</feature>
<dbReference type="SUPFAM" id="SSF53335">
    <property type="entry name" value="S-adenosyl-L-methionine-dependent methyltransferases"/>
    <property type="match status" value="1"/>
</dbReference>
<evidence type="ECO:0000313" key="2">
    <source>
        <dbReference type="EMBL" id="SUI85598.1"/>
    </source>
</evidence>
<dbReference type="CDD" id="cd02440">
    <property type="entry name" value="AdoMet_MTases"/>
    <property type="match status" value="1"/>
</dbReference>
<dbReference type="InterPro" id="IPR029063">
    <property type="entry name" value="SAM-dependent_MTases_sf"/>
</dbReference>
<dbReference type="AlphaFoldDB" id="A0A380AT03"/>
<dbReference type="Gene3D" id="3.40.50.150">
    <property type="entry name" value="Vaccinia Virus protein VP39"/>
    <property type="match status" value="1"/>
</dbReference>